<dbReference type="Proteomes" id="UP001597214">
    <property type="component" value="Unassembled WGS sequence"/>
</dbReference>
<protein>
    <recommendedName>
        <fullName evidence="5">GAF domain-containing protein</fullName>
    </recommendedName>
</protein>
<proteinExistence type="predicted"/>
<keyword evidence="1" id="KW-0175">Coiled coil</keyword>
<dbReference type="Gene3D" id="3.30.450.40">
    <property type="match status" value="1"/>
</dbReference>
<accession>A0ABW4LJN3</accession>
<sequence length="411" mass="48630">MFYQQGSTIRKLIELFVLFILIFIIDSIVEFELIDIQPSPFILVLLLFSIRYGWRIGVLTFIITIVYFGLRTLISGEDLFLLFFETERRLQFIIFFIISIIAGAFSTSQRERYEDLHFRNEELRSTLENIESTIKDLSFTNKVLEERVIESETSIASVYQMTKLLDQDNLEIITDEAINILMNYFHAETFGIYHLDRSLRSMRIKVRKGNIDELPQSILLADSKDFYERLLMEKKITIKKASDPKSAPVIAGPIMRNGEIRQVLIIKQIDFYRLSEHGIQLLYWLLQIISDSYAKAEAKSVMLNRVKMFEGTNIYYKDYLDEYIRIERKREENFKQPFALLEIKMSSSSSYFLKEINYEIFNELREVDKVGYDEDKNMLYILLPGTDPARIDNLKKRIFKRLEEWMVSYDG</sequence>
<gene>
    <name evidence="3" type="ORF">ACFSCX_01060</name>
</gene>
<evidence type="ECO:0008006" key="5">
    <source>
        <dbReference type="Google" id="ProtNLM"/>
    </source>
</evidence>
<keyword evidence="2" id="KW-0472">Membrane</keyword>
<keyword evidence="2" id="KW-0812">Transmembrane</keyword>
<evidence type="ECO:0000313" key="4">
    <source>
        <dbReference type="Proteomes" id="UP001597214"/>
    </source>
</evidence>
<dbReference type="SUPFAM" id="SSF55781">
    <property type="entry name" value="GAF domain-like"/>
    <property type="match status" value="1"/>
</dbReference>
<keyword evidence="2" id="KW-1133">Transmembrane helix</keyword>
<dbReference type="RefSeq" id="WP_377926228.1">
    <property type="nucleotide sequence ID" value="NZ_JBHUEM010000001.1"/>
</dbReference>
<evidence type="ECO:0000313" key="3">
    <source>
        <dbReference type="EMBL" id="MFD1735141.1"/>
    </source>
</evidence>
<name>A0ABW4LJN3_9BACI</name>
<dbReference type="InterPro" id="IPR029016">
    <property type="entry name" value="GAF-like_dom_sf"/>
</dbReference>
<dbReference type="EMBL" id="JBHUEM010000001">
    <property type="protein sequence ID" value="MFD1735141.1"/>
    <property type="molecule type" value="Genomic_DNA"/>
</dbReference>
<feature type="transmembrane region" description="Helical" evidence="2">
    <location>
        <begin position="12"/>
        <end position="29"/>
    </location>
</feature>
<comment type="caution">
    <text evidence="3">The sequence shown here is derived from an EMBL/GenBank/DDBJ whole genome shotgun (WGS) entry which is preliminary data.</text>
</comment>
<evidence type="ECO:0000256" key="1">
    <source>
        <dbReference type="SAM" id="Coils"/>
    </source>
</evidence>
<reference evidence="4" key="1">
    <citation type="journal article" date="2019" name="Int. J. Syst. Evol. Microbiol.">
        <title>The Global Catalogue of Microorganisms (GCM) 10K type strain sequencing project: providing services to taxonomists for standard genome sequencing and annotation.</title>
        <authorList>
            <consortium name="The Broad Institute Genomics Platform"/>
            <consortium name="The Broad Institute Genome Sequencing Center for Infectious Disease"/>
            <person name="Wu L."/>
            <person name="Ma J."/>
        </authorList>
    </citation>
    <scope>NUCLEOTIDE SEQUENCE [LARGE SCALE GENOMIC DNA]</scope>
    <source>
        <strain evidence="4">CCUG 49339</strain>
    </source>
</reference>
<evidence type="ECO:0000256" key="2">
    <source>
        <dbReference type="SAM" id="Phobius"/>
    </source>
</evidence>
<keyword evidence="4" id="KW-1185">Reference proteome</keyword>
<feature type="transmembrane region" description="Helical" evidence="2">
    <location>
        <begin position="90"/>
        <end position="108"/>
    </location>
</feature>
<feature type="coiled-coil region" evidence="1">
    <location>
        <begin position="113"/>
        <end position="147"/>
    </location>
</feature>
<organism evidence="3 4">
    <name type="scientific">Bacillus salitolerans</name>
    <dbReference type="NCBI Taxonomy" id="1437434"/>
    <lineage>
        <taxon>Bacteria</taxon>
        <taxon>Bacillati</taxon>
        <taxon>Bacillota</taxon>
        <taxon>Bacilli</taxon>
        <taxon>Bacillales</taxon>
        <taxon>Bacillaceae</taxon>
        <taxon>Bacillus</taxon>
    </lineage>
</organism>
<feature type="transmembrane region" description="Helical" evidence="2">
    <location>
        <begin position="41"/>
        <end position="70"/>
    </location>
</feature>